<dbReference type="PANTHER" id="PTHR11820:SF90">
    <property type="entry name" value="FLUTATHIONE S-TRANSFERASE"/>
    <property type="match status" value="1"/>
</dbReference>
<dbReference type="PANTHER" id="PTHR11820">
    <property type="entry name" value="ACYLPYRUVASE"/>
    <property type="match status" value="1"/>
</dbReference>
<feature type="domain" description="Fumarylacetoacetase-like C-terminal" evidence="2">
    <location>
        <begin position="35"/>
        <end position="235"/>
    </location>
</feature>
<protein>
    <submittedName>
        <fullName evidence="3">Fumarylacetoacetate hydrolase family protein</fullName>
    </submittedName>
</protein>
<dbReference type="InterPro" id="IPR011234">
    <property type="entry name" value="Fumarylacetoacetase-like_C"/>
</dbReference>
<dbReference type="SUPFAM" id="SSF56529">
    <property type="entry name" value="FAH"/>
    <property type="match status" value="1"/>
</dbReference>
<evidence type="ECO:0000313" key="3">
    <source>
        <dbReference type="EMBL" id="QPI47348.1"/>
    </source>
</evidence>
<name>A0AA48W586_9BURK</name>
<dbReference type="Pfam" id="PF01557">
    <property type="entry name" value="FAA_hydrolase"/>
    <property type="match status" value="1"/>
</dbReference>
<evidence type="ECO:0000313" key="4">
    <source>
        <dbReference type="Proteomes" id="UP000662888"/>
    </source>
</evidence>
<dbReference type="GO" id="GO:0016787">
    <property type="term" value="F:hydrolase activity"/>
    <property type="evidence" value="ECO:0007669"/>
    <property type="project" value="UniProtKB-KW"/>
</dbReference>
<dbReference type="RefSeq" id="WP_206087066.1">
    <property type="nucleotide sequence ID" value="NZ_CP065053.1"/>
</dbReference>
<dbReference type="InterPro" id="IPR036663">
    <property type="entry name" value="Fumarylacetoacetase_C_sf"/>
</dbReference>
<dbReference type="Proteomes" id="UP000662888">
    <property type="component" value="Chromosome"/>
</dbReference>
<accession>A0AA48W586</accession>
<keyword evidence="4" id="KW-1185">Reference proteome</keyword>
<keyword evidence="1" id="KW-0479">Metal-binding</keyword>
<dbReference type="EMBL" id="CP065053">
    <property type="protein sequence ID" value="QPI47348.1"/>
    <property type="molecule type" value="Genomic_DNA"/>
</dbReference>
<proteinExistence type="predicted"/>
<keyword evidence="3" id="KW-0378">Hydrolase</keyword>
<sequence>MTNTTNAAVLLAIDAPPLTTLPIRGRSERFPVNRVFCVGRNYADHAREMGHDPQREPPFFFMKPSSAVVGDGVAFQYPSGSNDVHHEVELVVALAVGGSLVRAEDANALIYGYAVGLDMTRRDLQGEAKKLGRPWETGKAFDGSAPCSDIVPAGQCGHPAAGAVQLAVNGQTRQKGDIADLIWSIPETIAHLSTLFTLQPGDLIFTGTPSGVGPVVRGDQLAAAVDGIGELRIAVV</sequence>
<evidence type="ECO:0000259" key="2">
    <source>
        <dbReference type="Pfam" id="PF01557"/>
    </source>
</evidence>
<gene>
    <name evidence="3" type="ORF">IV454_17170</name>
</gene>
<evidence type="ECO:0000256" key="1">
    <source>
        <dbReference type="ARBA" id="ARBA00022723"/>
    </source>
</evidence>
<dbReference type="Gene3D" id="3.90.850.10">
    <property type="entry name" value="Fumarylacetoacetase-like, C-terminal domain"/>
    <property type="match status" value="1"/>
</dbReference>
<organism evidence="3 4">
    <name type="scientific">Massilia antarctica</name>
    <dbReference type="NCBI Taxonomy" id="2765360"/>
    <lineage>
        <taxon>Bacteria</taxon>
        <taxon>Pseudomonadati</taxon>
        <taxon>Pseudomonadota</taxon>
        <taxon>Betaproteobacteria</taxon>
        <taxon>Burkholderiales</taxon>
        <taxon>Oxalobacteraceae</taxon>
        <taxon>Telluria group</taxon>
        <taxon>Massilia</taxon>
    </lineage>
</organism>
<reference evidence="3 4" key="1">
    <citation type="submission" date="2020-11" db="EMBL/GenBank/DDBJ databases">
        <authorList>
            <person name="Sun Q."/>
        </authorList>
    </citation>
    <scope>NUCLEOTIDE SEQUENCE [LARGE SCALE GENOMIC DNA]</scope>
    <source>
        <strain evidence="3 4">P8398</strain>
    </source>
</reference>